<dbReference type="PROSITE" id="PS51257">
    <property type="entry name" value="PROKAR_LIPOPROTEIN"/>
    <property type="match status" value="1"/>
</dbReference>
<comment type="subcellular location">
    <subcellularLocation>
        <location evidence="1">Cell membrane</location>
        <topology evidence="1">Multi-pass membrane protein</topology>
    </subcellularLocation>
</comment>
<evidence type="ECO:0000256" key="3">
    <source>
        <dbReference type="ARBA" id="ARBA00022448"/>
    </source>
</evidence>
<dbReference type="PANTHER" id="PTHR30472:SF27">
    <property type="entry name" value="PETROBACTIN IMPORT SYSTEM PERMEASE PROTEIN YCLN"/>
    <property type="match status" value="1"/>
</dbReference>
<feature type="transmembrane region" description="Helical" evidence="8">
    <location>
        <begin position="74"/>
        <end position="93"/>
    </location>
</feature>
<evidence type="ECO:0000256" key="4">
    <source>
        <dbReference type="ARBA" id="ARBA00022475"/>
    </source>
</evidence>
<organism evidence="9 10">
    <name type="scientific">Flavimaricola marinus</name>
    <dbReference type="NCBI Taxonomy" id="1819565"/>
    <lineage>
        <taxon>Bacteria</taxon>
        <taxon>Pseudomonadati</taxon>
        <taxon>Pseudomonadota</taxon>
        <taxon>Alphaproteobacteria</taxon>
        <taxon>Rhodobacterales</taxon>
        <taxon>Paracoccaceae</taxon>
        <taxon>Flavimaricola</taxon>
    </lineage>
</organism>
<keyword evidence="6 8" id="KW-1133">Transmembrane helix</keyword>
<feature type="transmembrane region" description="Helical" evidence="8">
    <location>
        <begin position="43"/>
        <end position="62"/>
    </location>
</feature>
<feature type="transmembrane region" description="Helical" evidence="8">
    <location>
        <begin position="129"/>
        <end position="151"/>
    </location>
</feature>
<dbReference type="GO" id="GO:0022857">
    <property type="term" value="F:transmembrane transporter activity"/>
    <property type="evidence" value="ECO:0007669"/>
    <property type="project" value="InterPro"/>
</dbReference>
<dbReference type="RefSeq" id="WP_093991495.1">
    <property type="nucleotide sequence ID" value="NZ_FXZK01000002.1"/>
</dbReference>
<feature type="transmembrane region" description="Helical" evidence="8">
    <location>
        <begin position="262"/>
        <end position="281"/>
    </location>
</feature>
<feature type="transmembrane region" description="Helical" evidence="8">
    <location>
        <begin position="288"/>
        <end position="308"/>
    </location>
</feature>
<dbReference type="PANTHER" id="PTHR30472">
    <property type="entry name" value="FERRIC ENTEROBACTIN TRANSPORT SYSTEM PERMEASE PROTEIN"/>
    <property type="match status" value="1"/>
</dbReference>
<dbReference type="GO" id="GO:0005886">
    <property type="term" value="C:plasma membrane"/>
    <property type="evidence" value="ECO:0007669"/>
    <property type="project" value="UniProtKB-SubCell"/>
</dbReference>
<dbReference type="OrthoDB" id="9811975at2"/>
<dbReference type="SUPFAM" id="SSF81345">
    <property type="entry name" value="ABC transporter involved in vitamin B12 uptake, BtuC"/>
    <property type="match status" value="1"/>
</dbReference>
<keyword evidence="7 8" id="KW-0472">Membrane</keyword>
<keyword evidence="4" id="KW-1003">Cell membrane</keyword>
<protein>
    <submittedName>
        <fullName evidence="9">Vitamin B12 import system permease protein BtuC</fullName>
    </submittedName>
</protein>
<feature type="transmembrane region" description="Helical" evidence="8">
    <location>
        <begin position="99"/>
        <end position="120"/>
    </location>
</feature>
<keyword evidence="10" id="KW-1185">Reference proteome</keyword>
<reference evidence="9 10" key="1">
    <citation type="submission" date="2017-05" db="EMBL/GenBank/DDBJ databases">
        <authorList>
            <person name="Song R."/>
            <person name="Chenine A.L."/>
            <person name="Ruprecht R.M."/>
        </authorList>
    </citation>
    <scope>NUCLEOTIDE SEQUENCE [LARGE SCALE GENOMIC DNA]</scope>
    <source>
        <strain evidence="9 10">CECT 8899</strain>
    </source>
</reference>
<dbReference type="Proteomes" id="UP000201613">
    <property type="component" value="Unassembled WGS sequence"/>
</dbReference>
<feature type="transmembrane region" description="Helical" evidence="8">
    <location>
        <begin position="177"/>
        <end position="195"/>
    </location>
</feature>
<dbReference type="InterPro" id="IPR000522">
    <property type="entry name" value="ABC_transptr_permease_BtuC"/>
</dbReference>
<evidence type="ECO:0000313" key="10">
    <source>
        <dbReference type="Proteomes" id="UP000201613"/>
    </source>
</evidence>
<feature type="transmembrane region" description="Helical" evidence="8">
    <location>
        <begin position="216"/>
        <end position="242"/>
    </location>
</feature>
<evidence type="ECO:0000256" key="6">
    <source>
        <dbReference type="ARBA" id="ARBA00022989"/>
    </source>
</evidence>
<dbReference type="EMBL" id="FXZK01000002">
    <property type="protein sequence ID" value="SMY07282.1"/>
    <property type="molecule type" value="Genomic_DNA"/>
</dbReference>
<accession>A0A238LCH5</accession>
<evidence type="ECO:0000256" key="7">
    <source>
        <dbReference type="ARBA" id="ARBA00023136"/>
    </source>
</evidence>
<name>A0A238LCH5_9RHOB</name>
<evidence type="ECO:0000256" key="2">
    <source>
        <dbReference type="ARBA" id="ARBA00007935"/>
    </source>
</evidence>
<comment type="similarity">
    <text evidence="2">Belongs to the binding-protein-dependent transport system permease family. FecCD subfamily.</text>
</comment>
<evidence type="ECO:0000256" key="8">
    <source>
        <dbReference type="SAM" id="Phobius"/>
    </source>
</evidence>
<evidence type="ECO:0000256" key="5">
    <source>
        <dbReference type="ARBA" id="ARBA00022692"/>
    </source>
</evidence>
<proteinExistence type="inferred from homology"/>
<dbReference type="CDD" id="cd06550">
    <property type="entry name" value="TM_ABC_iron-siderophores_like"/>
    <property type="match status" value="1"/>
</dbReference>
<dbReference type="AlphaFoldDB" id="A0A238LCH5"/>
<gene>
    <name evidence="9" type="primary">btuC</name>
    <name evidence="9" type="ORF">LOM8899_01415</name>
</gene>
<dbReference type="Pfam" id="PF01032">
    <property type="entry name" value="FecCD"/>
    <property type="match status" value="1"/>
</dbReference>
<evidence type="ECO:0000256" key="1">
    <source>
        <dbReference type="ARBA" id="ARBA00004651"/>
    </source>
</evidence>
<dbReference type="Gene3D" id="1.10.3470.10">
    <property type="entry name" value="ABC transporter involved in vitamin B12 uptake, BtuC"/>
    <property type="match status" value="1"/>
</dbReference>
<keyword evidence="5 8" id="KW-0812">Transmembrane</keyword>
<keyword evidence="3" id="KW-0813">Transport</keyword>
<dbReference type="InterPro" id="IPR037294">
    <property type="entry name" value="ABC_BtuC-like"/>
</dbReference>
<dbReference type="GO" id="GO:0033214">
    <property type="term" value="P:siderophore-iron import into cell"/>
    <property type="evidence" value="ECO:0007669"/>
    <property type="project" value="TreeGrafter"/>
</dbReference>
<sequence length="314" mass="33032">MKFWLFAPATLALLVGASCSIGVVDLFAGSLDAQMVLAVSRLPRTLAALLAGAGLALAGVVVQMSVQNRLVEPGLVGTPESAMLGLLAVTLIAPGAALMVKMSVAAAAALIGTLVFLVLARHVPRRDPVLLPLVGLIYGGIIGAAVLWLAWTTDLVQYIGVWQSGEFSGVLRGRYELLWLVAAIGALLWLAADRITMLGLGEDAARSLGLNYRQTLLSGLVLVSMIVAVVVVSVGSIPFVGLVVPNIVSRWRGDHLRRNLPLVAWMGGAMVLGCDIIGRLIRYPYEIPAGTVFAVLGAAIFLWLLHAAPRRAHG</sequence>
<evidence type="ECO:0000313" key="9">
    <source>
        <dbReference type="EMBL" id="SMY07282.1"/>
    </source>
</evidence>